<dbReference type="EMBL" id="BAABRO010000030">
    <property type="protein sequence ID" value="GAA5510926.1"/>
    <property type="molecule type" value="Genomic_DNA"/>
</dbReference>
<evidence type="ECO:0000313" key="4">
    <source>
        <dbReference type="Proteomes" id="UP001416858"/>
    </source>
</evidence>
<keyword evidence="1" id="KW-0175">Coiled coil</keyword>
<organism evidence="3 4">
    <name type="scientific">Novipirellula caenicola</name>
    <dbReference type="NCBI Taxonomy" id="1536901"/>
    <lineage>
        <taxon>Bacteria</taxon>
        <taxon>Pseudomonadati</taxon>
        <taxon>Planctomycetota</taxon>
        <taxon>Planctomycetia</taxon>
        <taxon>Pirellulales</taxon>
        <taxon>Pirellulaceae</taxon>
        <taxon>Novipirellula</taxon>
    </lineage>
</organism>
<protein>
    <submittedName>
        <fullName evidence="3">Uncharacterized protein</fullName>
    </submittedName>
</protein>
<evidence type="ECO:0000313" key="3">
    <source>
        <dbReference type="EMBL" id="GAA5510926.1"/>
    </source>
</evidence>
<name>A0ABP9W1G3_9BACT</name>
<proteinExistence type="predicted"/>
<evidence type="ECO:0000256" key="2">
    <source>
        <dbReference type="SAM" id="SignalP"/>
    </source>
</evidence>
<sequence>MKLPTTLFAFVVASLTSTSVFAQQSEKTTEDRIAILQNRVRELEALVAKLTLEKQAAEQPANIVRYAKFKELQADGAIVRIFPADGMTRESVLPMDIAFFPIPTTHGIRLGQTVFSVDDAESQLLKWKKIANDNGVKNVQLWVVTDDMQNPISQRLLTFGVTNFHAAGGENLKRYKKRWAETMKAFE</sequence>
<comment type="caution">
    <text evidence="3">The sequence shown here is derived from an EMBL/GenBank/DDBJ whole genome shotgun (WGS) entry which is preliminary data.</text>
</comment>
<dbReference type="Proteomes" id="UP001416858">
    <property type="component" value="Unassembled WGS sequence"/>
</dbReference>
<accession>A0ABP9W1G3</accession>
<gene>
    <name evidence="3" type="ORF">Rcae01_06438</name>
</gene>
<reference evidence="3 4" key="1">
    <citation type="submission" date="2024-02" db="EMBL/GenBank/DDBJ databases">
        <title>Rhodopirellula caenicola NBRC 110016.</title>
        <authorList>
            <person name="Ichikawa N."/>
            <person name="Katano-Makiyama Y."/>
            <person name="Hidaka K."/>
        </authorList>
    </citation>
    <scope>NUCLEOTIDE SEQUENCE [LARGE SCALE GENOMIC DNA]</scope>
    <source>
        <strain evidence="3 4">NBRC 110016</strain>
    </source>
</reference>
<feature type="chain" id="PRO_5046612021" evidence="2">
    <location>
        <begin position="23"/>
        <end position="187"/>
    </location>
</feature>
<keyword evidence="2" id="KW-0732">Signal</keyword>
<feature type="signal peptide" evidence="2">
    <location>
        <begin position="1"/>
        <end position="22"/>
    </location>
</feature>
<evidence type="ECO:0000256" key="1">
    <source>
        <dbReference type="SAM" id="Coils"/>
    </source>
</evidence>
<dbReference type="RefSeq" id="WP_345689243.1">
    <property type="nucleotide sequence ID" value="NZ_BAABRO010000030.1"/>
</dbReference>
<keyword evidence="4" id="KW-1185">Reference proteome</keyword>
<feature type="coiled-coil region" evidence="1">
    <location>
        <begin position="26"/>
        <end position="53"/>
    </location>
</feature>